<protein>
    <submittedName>
        <fullName evidence="1">Ankyrin repeat-containing protein</fullName>
    </submittedName>
</protein>
<reference evidence="1" key="1">
    <citation type="submission" date="2018-03" db="EMBL/GenBank/DDBJ databases">
        <authorList>
            <consortium name="Urmite Genomes"/>
        </authorList>
    </citation>
    <scope>NUCLEOTIDE SEQUENCE [LARGE SCALE GENOMIC DNA]</scope>
    <source>
        <strain evidence="1">IHUMI-27.7</strain>
    </source>
</reference>
<evidence type="ECO:0000313" key="1">
    <source>
        <dbReference type="EMBL" id="SPN78901.1"/>
    </source>
</evidence>
<dbReference type="EMBL" id="LT994651">
    <property type="protein sequence ID" value="SPN78901.1"/>
    <property type="molecule type" value="Genomic_DNA"/>
</dbReference>
<accession>A0A2R8FDJ6</accession>
<name>A0A2R8FDJ6_9VIRU</name>
<proteinExistence type="predicted"/>
<gene>
    <name evidence="1" type="ORF">BRZCDTV_56</name>
</gene>
<organism evidence="1">
    <name type="scientific">Brazilian cedratvirus IHUMI</name>
    <dbReference type="NCBI Taxonomy" id="2126980"/>
    <lineage>
        <taxon>Viruses</taxon>
        <taxon>Pithoviruses</taxon>
        <taxon>Orthocedratvirinae</taxon>
        <taxon>Alphacedratvirus</taxon>
        <taxon>Alphacedratvirus brasiliense</taxon>
    </lineage>
</organism>
<dbReference type="Proteomes" id="UP000273054">
    <property type="component" value="Segment"/>
</dbReference>
<evidence type="ECO:0000313" key="2">
    <source>
        <dbReference type="Proteomes" id="UP000273054"/>
    </source>
</evidence>
<sequence length="471" mass="54180">MEIQKMPEEMLGEICSYLGGYSYVASLVPYLRSCVEEVNKDDFLLEVYEKQDRVLIYKYGLFPNYRMVERCVSIAVKKENMTLLSWLFEKSQGKLVQMIAKQATVHGSYKVFTWAHERGCSITKKMFYRAAESDNSKLYRFMKSKQEPSSVQGCANMALYAGKFRILPAILEDLEDLDISYELGVTGSRGLIKSFSRFHDLDPNLLLSGACLHLHKELVLWLKNKYEITDLLSEDQLPLLKGFYAFLTENKSEEEKLDFLKFLDENFTVDYYEATYELSSTNHMSILRWCLTKTTDISTAVFNIACRNTVEDMEYLYNLGHFRNNVEYYESAVYAGKPENLTWLESKGLTISSFPPVNLGRYRKPSQVIEGAIIPCFQWLSERGVKILSGTLHESSAANDMKTFIWLLDNVKVLDSNVLCTVICRGKKFNLQAFSALLPFVDKEKASALLKQKTCTNYLLLEEAKRRLLVC</sequence>
<keyword evidence="2" id="KW-1185">Reference proteome</keyword>